<name>A0ABP8V4R0_9GAMM</name>
<feature type="compositionally biased region" description="Basic residues" evidence="1">
    <location>
        <begin position="268"/>
        <end position="280"/>
    </location>
</feature>
<evidence type="ECO:0000256" key="1">
    <source>
        <dbReference type="SAM" id="MobiDB-lite"/>
    </source>
</evidence>
<comment type="caution">
    <text evidence="2">The sequence shown here is derived from an EMBL/GenBank/DDBJ whole genome shotgun (WGS) entry which is preliminary data.</text>
</comment>
<reference evidence="3" key="1">
    <citation type="journal article" date="2019" name="Int. J. Syst. Evol. Microbiol.">
        <title>The Global Catalogue of Microorganisms (GCM) 10K type strain sequencing project: providing services to taxonomists for standard genome sequencing and annotation.</title>
        <authorList>
            <consortium name="The Broad Institute Genomics Platform"/>
            <consortium name="The Broad Institute Genome Sequencing Center for Infectious Disease"/>
            <person name="Wu L."/>
            <person name="Ma J."/>
        </authorList>
    </citation>
    <scope>NUCLEOTIDE SEQUENCE [LARGE SCALE GENOMIC DNA]</scope>
    <source>
        <strain evidence="3">JCM 17805</strain>
    </source>
</reference>
<feature type="compositionally biased region" description="Basic and acidic residues" evidence="1">
    <location>
        <begin position="289"/>
        <end position="306"/>
    </location>
</feature>
<organism evidence="2 3">
    <name type="scientific">Kistimonas scapharcae</name>
    <dbReference type="NCBI Taxonomy" id="1036133"/>
    <lineage>
        <taxon>Bacteria</taxon>
        <taxon>Pseudomonadati</taxon>
        <taxon>Pseudomonadota</taxon>
        <taxon>Gammaproteobacteria</taxon>
        <taxon>Oceanospirillales</taxon>
        <taxon>Endozoicomonadaceae</taxon>
        <taxon>Kistimonas</taxon>
    </lineage>
</organism>
<proteinExistence type="predicted"/>
<protein>
    <submittedName>
        <fullName evidence="2">Uncharacterized protein</fullName>
    </submittedName>
</protein>
<evidence type="ECO:0000313" key="2">
    <source>
        <dbReference type="EMBL" id="GAA4649892.1"/>
    </source>
</evidence>
<feature type="compositionally biased region" description="Polar residues" evidence="1">
    <location>
        <begin position="247"/>
        <end position="260"/>
    </location>
</feature>
<feature type="region of interest" description="Disordered" evidence="1">
    <location>
        <begin position="231"/>
        <end position="306"/>
    </location>
</feature>
<feature type="compositionally biased region" description="Basic and acidic residues" evidence="1">
    <location>
        <begin position="231"/>
        <end position="246"/>
    </location>
</feature>
<dbReference type="Proteomes" id="UP001500604">
    <property type="component" value="Unassembled WGS sequence"/>
</dbReference>
<sequence>MYRFLSTYNNSDSNTIKLDTLIEHLQGIECLSFIRFLPKDALRLFKGHISMEQLKTKTPSPTVSHTAVVLSSESTMGSTATQSVKKVETTEQYIQDQASTSHATNPLDKIDLPQRTCTSEEEALNYFNTWDEINGYQPCPYACEGKEASVEAAIRILVEHLCIGHNHNYPYICNNCKEQTLGTTTLKRMIKHCSDDHHGNTSFTIIEQIIKPNNYPKGIIDERKCLSTHIRQDSHDSDMKTEKDATPSENVQLASTTEAETLTVPKKEKGKRKGRPKGTLKRSLPPESPAERKSSRLQHQESSSHQ</sequence>
<evidence type="ECO:0000313" key="3">
    <source>
        <dbReference type="Proteomes" id="UP001500604"/>
    </source>
</evidence>
<keyword evidence="3" id="KW-1185">Reference proteome</keyword>
<accession>A0ABP8V4R0</accession>
<gene>
    <name evidence="2" type="ORF">GCM10023116_21730</name>
</gene>
<dbReference type="EMBL" id="BAABFL010000331">
    <property type="protein sequence ID" value="GAA4649892.1"/>
    <property type="molecule type" value="Genomic_DNA"/>
</dbReference>